<dbReference type="SMART" id="SM00220">
    <property type="entry name" value="S_TKc"/>
    <property type="match status" value="1"/>
</dbReference>
<dbReference type="EMBL" id="NIVC01001852">
    <property type="protein sequence ID" value="PAA63356.1"/>
    <property type="molecule type" value="Genomic_DNA"/>
</dbReference>
<keyword evidence="5" id="KW-0812">Transmembrane</keyword>
<keyword evidence="4" id="KW-0067">ATP-binding</keyword>
<dbReference type="SUPFAM" id="SSF56112">
    <property type="entry name" value="Protein kinase-like (PK-like)"/>
    <property type="match status" value="1"/>
</dbReference>
<dbReference type="InterPro" id="IPR000719">
    <property type="entry name" value="Prot_kinase_dom"/>
</dbReference>
<keyword evidence="5" id="KW-0472">Membrane</keyword>
<keyword evidence="2" id="KW-0547">Nucleotide-binding</keyword>
<dbReference type="InterPro" id="IPR051681">
    <property type="entry name" value="Ser/Thr_Kinases-Pseudokinases"/>
</dbReference>
<accession>A0A267EPG7</accession>
<dbReference type="Proteomes" id="UP000215902">
    <property type="component" value="Unassembled WGS sequence"/>
</dbReference>
<keyword evidence="3" id="KW-0418">Kinase</keyword>
<keyword evidence="5" id="KW-1133">Transmembrane helix</keyword>
<feature type="transmembrane region" description="Helical" evidence="5">
    <location>
        <begin position="31"/>
        <end position="57"/>
    </location>
</feature>
<evidence type="ECO:0000313" key="7">
    <source>
        <dbReference type="EMBL" id="PAA63356.1"/>
    </source>
</evidence>
<dbReference type="InterPro" id="IPR011009">
    <property type="entry name" value="Kinase-like_dom_sf"/>
</dbReference>
<proteinExistence type="predicted"/>
<dbReference type="PANTHER" id="PTHR44329:SF288">
    <property type="entry name" value="MITOGEN-ACTIVATED PROTEIN KINASE KINASE KINASE 20"/>
    <property type="match status" value="1"/>
</dbReference>
<evidence type="ECO:0000256" key="5">
    <source>
        <dbReference type="SAM" id="Phobius"/>
    </source>
</evidence>
<gene>
    <name evidence="7" type="ORF">BOX15_Mlig028532g1</name>
</gene>
<dbReference type="GO" id="GO:0005524">
    <property type="term" value="F:ATP binding"/>
    <property type="evidence" value="ECO:0007669"/>
    <property type="project" value="UniProtKB-KW"/>
</dbReference>
<evidence type="ECO:0000259" key="6">
    <source>
        <dbReference type="PROSITE" id="PS50011"/>
    </source>
</evidence>
<dbReference type="AlphaFoldDB" id="A0A267EPG7"/>
<evidence type="ECO:0000256" key="4">
    <source>
        <dbReference type="ARBA" id="ARBA00022840"/>
    </source>
</evidence>
<keyword evidence="8" id="KW-1185">Reference proteome</keyword>
<dbReference type="GO" id="GO:0004674">
    <property type="term" value="F:protein serine/threonine kinase activity"/>
    <property type="evidence" value="ECO:0007669"/>
    <property type="project" value="TreeGrafter"/>
</dbReference>
<organism evidence="7 8">
    <name type="scientific">Macrostomum lignano</name>
    <dbReference type="NCBI Taxonomy" id="282301"/>
    <lineage>
        <taxon>Eukaryota</taxon>
        <taxon>Metazoa</taxon>
        <taxon>Spiralia</taxon>
        <taxon>Lophotrochozoa</taxon>
        <taxon>Platyhelminthes</taxon>
        <taxon>Rhabditophora</taxon>
        <taxon>Macrostomorpha</taxon>
        <taxon>Macrostomida</taxon>
        <taxon>Macrostomidae</taxon>
        <taxon>Macrostomum</taxon>
    </lineage>
</organism>
<name>A0A267EPG7_9PLAT</name>
<dbReference type="STRING" id="282301.A0A267EPG7"/>
<dbReference type="PROSITE" id="PS50011">
    <property type="entry name" value="PROTEIN_KINASE_DOM"/>
    <property type="match status" value="1"/>
</dbReference>
<protein>
    <recommendedName>
        <fullName evidence="6">Protein kinase domain-containing protein</fullName>
    </recommendedName>
</protein>
<sequence length="453" mass="48534">MPALVDINVTMALTPVSHSPMDAEQWGRQRFAIFLAASIGLYAGLGCLLLACIGIVWRRRRRLNRRRLRAGASSAAVSSSSAAMGNGGHNFGTNHDWLLARGTGCSSSSAGGTPSMDDCSVRLVRQLPCSGKAAIIYEAVLDSSAGDSSGSRSCVAKLFYPESSSSIAQYRSELSSYRKLERANAVTFFPRLFGCTMYTGQRPCLLLELATGGCLSDQLADRCYSWSDFCRLACALCAAVAQLHSIGRAHCRLETASFVLRGPLAPLLVGLSGFWSTVGSHLRYAAPELLAASQQTPQHHNQKRNGKLHQQGQGSFNLEQLMAADSYSLGLILWEVATRCSAFYDKSESPPSYAPVFSDRLKVRSSSASSADSSAQRTLTASQARAALLRPGLDYLSTANPLSASLTLPVQNHPALPFIAETLAECWTPASVGKRLSPASLHARFSSLAPNFV</sequence>
<evidence type="ECO:0000256" key="3">
    <source>
        <dbReference type="ARBA" id="ARBA00022777"/>
    </source>
</evidence>
<evidence type="ECO:0000256" key="2">
    <source>
        <dbReference type="ARBA" id="ARBA00022741"/>
    </source>
</evidence>
<keyword evidence="1" id="KW-0808">Transferase</keyword>
<dbReference type="Gene3D" id="1.10.510.10">
    <property type="entry name" value="Transferase(Phosphotransferase) domain 1"/>
    <property type="match status" value="1"/>
</dbReference>
<reference evidence="7 8" key="1">
    <citation type="submission" date="2017-06" db="EMBL/GenBank/DDBJ databases">
        <title>A platform for efficient transgenesis in Macrostomum lignano, a flatworm model organism for stem cell research.</title>
        <authorList>
            <person name="Berezikov E."/>
        </authorList>
    </citation>
    <scope>NUCLEOTIDE SEQUENCE [LARGE SCALE GENOMIC DNA]</scope>
    <source>
        <strain evidence="7">DV1</strain>
        <tissue evidence="7">Whole organism</tissue>
    </source>
</reference>
<comment type="caution">
    <text evidence="7">The sequence shown here is derived from an EMBL/GenBank/DDBJ whole genome shotgun (WGS) entry which is preliminary data.</text>
</comment>
<evidence type="ECO:0000313" key="8">
    <source>
        <dbReference type="Proteomes" id="UP000215902"/>
    </source>
</evidence>
<feature type="domain" description="Protein kinase" evidence="6">
    <location>
        <begin position="122"/>
        <end position="416"/>
    </location>
</feature>
<evidence type="ECO:0000256" key="1">
    <source>
        <dbReference type="ARBA" id="ARBA00022679"/>
    </source>
</evidence>
<dbReference type="PANTHER" id="PTHR44329">
    <property type="entry name" value="SERINE/THREONINE-PROTEIN KINASE TNNI3K-RELATED"/>
    <property type="match status" value="1"/>
</dbReference>